<dbReference type="RefSeq" id="WP_078001722.1">
    <property type="nucleotide sequence ID" value="NZ_MRUL01000002.1"/>
</dbReference>
<comment type="caution">
    <text evidence="2">The sequence shown here is derived from an EMBL/GenBank/DDBJ whole genome shotgun (WGS) entry which is preliminary data.</text>
</comment>
<keyword evidence="1" id="KW-0472">Membrane</keyword>
<feature type="transmembrane region" description="Helical" evidence="1">
    <location>
        <begin position="28"/>
        <end position="48"/>
    </location>
</feature>
<feature type="transmembrane region" description="Helical" evidence="1">
    <location>
        <begin position="55"/>
        <end position="76"/>
    </location>
</feature>
<keyword evidence="3" id="KW-1185">Reference proteome</keyword>
<keyword evidence="1" id="KW-1133">Transmembrane helix</keyword>
<evidence type="ECO:0000313" key="2">
    <source>
        <dbReference type="EMBL" id="OON41469.1"/>
    </source>
</evidence>
<gene>
    <name evidence="2" type="ORF">BTJ39_05800</name>
</gene>
<name>A0A1S8YQN9_9GAMM</name>
<accession>A0A1S8YQN9</accession>
<keyword evidence="1" id="KW-0812">Transmembrane</keyword>
<dbReference type="InterPro" id="IPR032637">
    <property type="entry name" value="Phage_holin-like"/>
</dbReference>
<sequence>MSSQHVVPALNAVASSTGSHHWLSGTDYSVMFGAFAGAVFYVASAVELRLLQRAAYFVVSYIMGIYGSGLVGAKLAEFLGYQDHPLDSLGAVLLSALAIKTLTFFSKQDPGYWLKRLKGGNHDAK</sequence>
<evidence type="ECO:0000313" key="3">
    <source>
        <dbReference type="Proteomes" id="UP000190667"/>
    </source>
</evidence>
<dbReference type="Proteomes" id="UP000190667">
    <property type="component" value="Unassembled WGS sequence"/>
</dbReference>
<organism evidence="2 3">
    <name type="scientific">Izhakiella australiensis</name>
    <dbReference type="NCBI Taxonomy" id="1926881"/>
    <lineage>
        <taxon>Bacteria</taxon>
        <taxon>Pseudomonadati</taxon>
        <taxon>Pseudomonadota</taxon>
        <taxon>Gammaproteobacteria</taxon>
        <taxon>Enterobacterales</taxon>
        <taxon>Erwiniaceae</taxon>
        <taxon>Izhakiella</taxon>
    </lineage>
</organism>
<dbReference type="AlphaFoldDB" id="A0A1S8YQN9"/>
<dbReference type="OrthoDB" id="6499824at2"/>
<dbReference type="STRING" id="1926881.BTJ39_05800"/>
<dbReference type="EMBL" id="MRUL01000002">
    <property type="protein sequence ID" value="OON41469.1"/>
    <property type="molecule type" value="Genomic_DNA"/>
</dbReference>
<dbReference type="Pfam" id="PF16931">
    <property type="entry name" value="Phage_holin_8"/>
    <property type="match status" value="1"/>
</dbReference>
<evidence type="ECO:0000256" key="1">
    <source>
        <dbReference type="SAM" id="Phobius"/>
    </source>
</evidence>
<proteinExistence type="predicted"/>
<protein>
    <submittedName>
        <fullName evidence="2">Holin</fullName>
    </submittedName>
</protein>
<reference evidence="2 3" key="1">
    <citation type="submission" date="2016-12" db="EMBL/GenBank/DDBJ databases">
        <title>Izhakiella australiana sp. nov. of genus Izhakiella isolated from Australian desert.</title>
        <authorList>
            <person name="Ji M."/>
        </authorList>
    </citation>
    <scope>NUCLEOTIDE SEQUENCE [LARGE SCALE GENOMIC DNA]</scope>
    <source>
        <strain evidence="2 3">D4N98</strain>
    </source>
</reference>
<feature type="transmembrane region" description="Helical" evidence="1">
    <location>
        <begin position="88"/>
        <end position="106"/>
    </location>
</feature>